<gene>
    <name evidence="6" type="ORF">Ae201684_000538</name>
</gene>
<dbReference type="CDD" id="cd02440">
    <property type="entry name" value="AdoMet_MTases"/>
    <property type="match status" value="1"/>
</dbReference>
<dbReference type="InterPro" id="IPR057954">
    <property type="entry name" value="SET_TTL12"/>
</dbReference>
<dbReference type="PANTHER" id="PTHR12176">
    <property type="entry name" value="SAM-DEPENDENT METHYLTRANSFERASE SUPERFAMILY PROTEIN"/>
    <property type="match status" value="1"/>
</dbReference>
<comment type="similarity">
    <text evidence="1">Belongs to the methyltransferase superfamily.</text>
</comment>
<evidence type="ECO:0000256" key="1">
    <source>
        <dbReference type="ARBA" id="ARBA00008361"/>
    </source>
</evidence>
<evidence type="ECO:0000256" key="2">
    <source>
        <dbReference type="ARBA" id="ARBA00022603"/>
    </source>
</evidence>
<keyword evidence="7" id="KW-1185">Reference proteome</keyword>
<accession>A0A6G0XW58</accession>
<evidence type="ECO:0000259" key="4">
    <source>
        <dbReference type="Pfam" id="PF13847"/>
    </source>
</evidence>
<dbReference type="Proteomes" id="UP000481153">
    <property type="component" value="Unassembled WGS sequence"/>
</dbReference>
<dbReference type="Pfam" id="PF13847">
    <property type="entry name" value="Methyltransf_31"/>
    <property type="match status" value="1"/>
</dbReference>
<comment type="caution">
    <text evidence="6">The sequence shown here is derived from an EMBL/GenBank/DDBJ whole genome shotgun (WGS) entry which is preliminary data.</text>
</comment>
<dbReference type="Pfam" id="PF25556">
    <property type="entry name" value="SET_TTL"/>
    <property type="match status" value="1"/>
</dbReference>
<evidence type="ECO:0000313" key="7">
    <source>
        <dbReference type="Proteomes" id="UP000481153"/>
    </source>
</evidence>
<dbReference type="PANTHER" id="PTHR12176:SF79">
    <property type="entry name" value="METHYLTRANSFERASE TYPE 11 DOMAIN-CONTAINING PROTEIN"/>
    <property type="match status" value="1"/>
</dbReference>
<dbReference type="AlphaFoldDB" id="A0A6G0XW58"/>
<feature type="domain" description="Methyltransferase" evidence="4">
    <location>
        <begin position="249"/>
        <end position="371"/>
    </location>
</feature>
<name>A0A6G0XW58_9STRA</name>
<dbReference type="Gene3D" id="3.40.50.150">
    <property type="entry name" value="Vaccinia Virus protein VP39"/>
    <property type="match status" value="1"/>
</dbReference>
<protein>
    <submittedName>
        <fullName evidence="6">Uncharacterized protein</fullName>
    </submittedName>
</protein>
<dbReference type="GO" id="GO:0008168">
    <property type="term" value="F:methyltransferase activity"/>
    <property type="evidence" value="ECO:0007669"/>
    <property type="project" value="UniProtKB-KW"/>
</dbReference>
<dbReference type="InterPro" id="IPR051419">
    <property type="entry name" value="Lys/N-term_MeTrsfase_sf"/>
</dbReference>
<reference evidence="6 7" key="1">
    <citation type="submission" date="2019-07" db="EMBL/GenBank/DDBJ databases">
        <title>Genomics analysis of Aphanomyces spp. identifies a new class of oomycete effector associated with host adaptation.</title>
        <authorList>
            <person name="Gaulin E."/>
        </authorList>
    </citation>
    <scope>NUCLEOTIDE SEQUENCE [LARGE SCALE GENOMIC DNA]</scope>
    <source>
        <strain evidence="6 7">ATCC 201684</strain>
    </source>
</reference>
<evidence type="ECO:0000313" key="6">
    <source>
        <dbReference type="EMBL" id="KAF0744951.1"/>
    </source>
</evidence>
<dbReference type="VEuPathDB" id="FungiDB:AeMF1_017608"/>
<dbReference type="InterPro" id="IPR029063">
    <property type="entry name" value="SAM-dependent_MTases_sf"/>
</dbReference>
<proteinExistence type="inferred from homology"/>
<sequence length="426" mass="47734">MIDESKIAGGNMDEFDNVIARHEAQLDHYAVPMHLRETALRKILAQDYSTPWTKQDGEVVAAEAMEPLETIWVIDHVWLFQSAKDAAEQLEARKALRDDMSAIIDHFSPDAPKTTPEIVDWIVVNLVHCAYSIKFGHTASDVYHYVLSGLGSMLKCGKDVSEINIQVVPLFFMDTGKLVSLMWATKSIQAGDKLVRPHATKISLIQLGKQAYWENRYEEEDEFDWYCSYEHMKALVKRHVKLSDAILLAGTGSSTLPVDMERDGFTQLVAMDYAANVVKKLQTKYSALSAVTFVQADMTNMTGFSDEQFDCILDKGCLDTMLLAPETKVASGGNVWQTITSENAAELPDAAAAMRECMRLLKPNGLFLLFSYGSPANRVGLLDWPTFTHWMWEILECLELSPTDSNGGIVKPFFIYVLQKQAVVVN</sequence>
<evidence type="ECO:0000256" key="3">
    <source>
        <dbReference type="ARBA" id="ARBA00022679"/>
    </source>
</evidence>
<evidence type="ECO:0000259" key="5">
    <source>
        <dbReference type="Pfam" id="PF25556"/>
    </source>
</evidence>
<keyword evidence="3" id="KW-0808">Transferase</keyword>
<dbReference type="InterPro" id="IPR025714">
    <property type="entry name" value="Methyltranfer_dom"/>
</dbReference>
<dbReference type="GO" id="GO:0032259">
    <property type="term" value="P:methylation"/>
    <property type="evidence" value="ECO:0007669"/>
    <property type="project" value="UniProtKB-KW"/>
</dbReference>
<dbReference type="SUPFAM" id="SSF53335">
    <property type="entry name" value="S-adenosyl-L-methionine-dependent methyltransferases"/>
    <property type="match status" value="1"/>
</dbReference>
<dbReference type="EMBL" id="VJMJ01000003">
    <property type="protein sequence ID" value="KAF0744951.1"/>
    <property type="molecule type" value="Genomic_DNA"/>
</dbReference>
<organism evidence="6 7">
    <name type="scientific">Aphanomyces euteiches</name>
    <dbReference type="NCBI Taxonomy" id="100861"/>
    <lineage>
        <taxon>Eukaryota</taxon>
        <taxon>Sar</taxon>
        <taxon>Stramenopiles</taxon>
        <taxon>Oomycota</taxon>
        <taxon>Saprolegniomycetes</taxon>
        <taxon>Saprolegniales</taxon>
        <taxon>Verrucalvaceae</taxon>
        <taxon>Aphanomyces</taxon>
    </lineage>
</organism>
<keyword evidence="2" id="KW-0489">Methyltransferase</keyword>
<feature type="domain" description="Tubulin--tyrosine ligase-like protein 12 SET-like" evidence="5">
    <location>
        <begin position="69"/>
        <end position="199"/>
    </location>
</feature>